<keyword evidence="11" id="KW-1185">Reference proteome</keyword>
<feature type="transmembrane region" description="Helical" evidence="8">
    <location>
        <begin position="463"/>
        <end position="485"/>
    </location>
</feature>
<dbReference type="GO" id="GO:0016020">
    <property type="term" value="C:membrane"/>
    <property type="evidence" value="ECO:0007669"/>
    <property type="project" value="UniProtKB-SubCell"/>
</dbReference>
<dbReference type="InterPro" id="IPR005829">
    <property type="entry name" value="Sugar_transporter_CS"/>
</dbReference>
<evidence type="ECO:0000256" key="7">
    <source>
        <dbReference type="SAM" id="MobiDB-lite"/>
    </source>
</evidence>
<dbReference type="GO" id="GO:0015798">
    <property type="term" value="P:myo-inositol transport"/>
    <property type="evidence" value="ECO:0007669"/>
    <property type="project" value="UniProtKB-ARBA"/>
</dbReference>
<dbReference type="PROSITE" id="PS00216">
    <property type="entry name" value="SUGAR_TRANSPORT_1"/>
    <property type="match status" value="1"/>
</dbReference>
<dbReference type="Proteomes" id="UP000191024">
    <property type="component" value="Chromosome A"/>
</dbReference>
<accession>A0A1G4IQI9</accession>
<evidence type="ECO:0000256" key="1">
    <source>
        <dbReference type="ARBA" id="ARBA00004141"/>
    </source>
</evidence>
<feature type="transmembrane region" description="Helical" evidence="8">
    <location>
        <begin position="497"/>
        <end position="517"/>
    </location>
</feature>
<dbReference type="PROSITE" id="PS50850">
    <property type="entry name" value="MFS"/>
    <property type="match status" value="1"/>
</dbReference>
<dbReference type="EMBL" id="LT598462">
    <property type="protein sequence ID" value="SCU79043.1"/>
    <property type="molecule type" value="Genomic_DNA"/>
</dbReference>
<dbReference type="Pfam" id="PF00083">
    <property type="entry name" value="Sugar_tr"/>
    <property type="match status" value="1"/>
</dbReference>
<dbReference type="PANTHER" id="PTHR48020:SF25">
    <property type="entry name" value="SUGAR TRANSPORTER, PUTATIVE (AFU_ORTHOLOGUE AFUA_7G05830)-RELATED"/>
    <property type="match status" value="1"/>
</dbReference>
<evidence type="ECO:0000313" key="10">
    <source>
        <dbReference type="EMBL" id="SCU79043.1"/>
    </source>
</evidence>
<feature type="transmembrane region" description="Helical" evidence="8">
    <location>
        <begin position="524"/>
        <end position="549"/>
    </location>
</feature>
<comment type="subcellular location">
    <subcellularLocation>
        <location evidence="1">Membrane</location>
        <topology evidence="1">Multi-pass membrane protein</topology>
    </subcellularLocation>
</comment>
<dbReference type="InterPro" id="IPR036259">
    <property type="entry name" value="MFS_trans_sf"/>
</dbReference>
<dbReference type="OrthoDB" id="5290825at2759"/>
<evidence type="ECO:0000256" key="3">
    <source>
        <dbReference type="ARBA" id="ARBA00022448"/>
    </source>
</evidence>
<dbReference type="InterPro" id="IPR003663">
    <property type="entry name" value="Sugar/inositol_transpt"/>
</dbReference>
<dbReference type="Gene3D" id="1.20.1250.20">
    <property type="entry name" value="MFS general substrate transporter like domains"/>
    <property type="match status" value="2"/>
</dbReference>
<keyword evidence="5 8" id="KW-1133">Transmembrane helix</keyword>
<feature type="transmembrane region" description="Helical" evidence="8">
    <location>
        <begin position="307"/>
        <end position="330"/>
    </location>
</feature>
<feature type="transmembrane region" description="Helical" evidence="8">
    <location>
        <begin position="399"/>
        <end position="420"/>
    </location>
</feature>
<dbReference type="InterPro" id="IPR020846">
    <property type="entry name" value="MFS_dom"/>
</dbReference>
<dbReference type="NCBIfam" id="TIGR00879">
    <property type="entry name" value="SP"/>
    <property type="match status" value="1"/>
</dbReference>
<feature type="compositionally biased region" description="Polar residues" evidence="7">
    <location>
        <begin position="12"/>
        <end position="28"/>
    </location>
</feature>
<evidence type="ECO:0000256" key="2">
    <source>
        <dbReference type="ARBA" id="ARBA00010992"/>
    </source>
</evidence>
<dbReference type="FunFam" id="1.20.1250.20:FF:000474">
    <property type="entry name" value="Sugar transporter, putative"/>
    <property type="match status" value="1"/>
</dbReference>
<evidence type="ECO:0000259" key="9">
    <source>
        <dbReference type="PROSITE" id="PS50850"/>
    </source>
</evidence>
<keyword evidence="6 8" id="KW-0472">Membrane</keyword>
<feature type="transmembrane region" description="Helical" evidence="8">
    <location>
        <begin position="432"/>
        <end position="456"/>
    </location>
</feature>
<dbReference type="PANTHER" id="PTHR48020">
    <property type="entry name" value="PROTON MYO-INOSITOL COTRANSPORTER"/>
    <property type="match status" value="1"/>
</dbReference>
<feature type="transmembrane region" description="Helical" evidence="8">
    <location>
        <begin position="216"/>
        <end position="233"/>
    </location>
</feature>
<evidence type="ECO:0000313" key="11">
    <source>
        <dbReference type="Proteomes" id="UP000191024"/>
    </source>
</evidence>
<organism evidence="10 11">
    <name type="scientific">Lachancea mirantina</name>
    <dbReference type="NCBI Taxonomy" id="1230905"/>
    <lineage>
        <taxon>Eukaryota</taxon>
        <taxon>Fungi</taxon>
        <taxon>Dikarya</taxon>
        <taxon>Ascomycota</taxon>
        <taxon>Saccharomycotina</taxon>
        <taxon>Saccharomycetes</taxon>
        <taxon>Saccharomycetales</taxon>
        <taxon>Saccharomycetaceae</taxon>
        <taxon>Lachancea</taxon>
    </lineage>
</organism>
<keyword evidence="4 8" id="KW-0812">Transmembrane</keyword>
<gene>
    <name evidence="10" type="ORF">LAMI_0A07074G</name>
</gene>
<feature type="region of interest" description="Disordered" evidence="7">
    <location>
        <begin position="1"/>
        <end position="38"/>
    </location>
</feature>
<dbReference type="InterPro" id="IPR050814">
    <property type="entry name" value="Myo-inositol_Transporter"/>
</dbReference>
<feature type="domain" description="Major facilitator superfamily (MFS) profile" evidence="9">
    <location>
        <begin position="143"/>
        <end position="584"/>
    </location>
</feature>
<dbReference type="PRINTS" id="PR00171">
    <property type="entry name" value="SUGRTRNSPORT"/>
</dbReference>
<feature type="transmembrane region" description="Helical" evidence="8">
    <location>
        <begin position="279"/>
        <end position="301"/>
    </location>
</feature>
<dbReference type="AlphaFoldDB" id="A0A1G4IQI9"/>
<dbReference type="InterPro" id="IPR005828">
    <property type="entry name" value="MFS_sugar_transport-like"/>
</dbReference>
<name>A0A1G4IQI9_9SACH</name>
<evidence type="ECO:0000256" key="5">
    <source>
        <dbReference type="ARBA" id="ARBA00022989"/>
    </source>
</evidence>
<proteinExistence type="inferred from homology"/>
<protein>
    <submittedName>
        <fullName evidence="10">LAMI_0A07074g1_1</fullName>
    </submittedName>
</protein>
<dbReference type="GO" id="GO:0022857">
    <property type="term" value="F:transmembrane transporter activity"/>
    <property type="evidence" value="ECO:0007669"/>
    <property type="project" value="InterPro"/>
</dbReference>
<reference evidence="10 11" key="1">
    <citation type="submission" date="2016-03" db="EMBL/GenBank/DDBJ databases">
        <authorList>
            <person name="Devillers H."/>
        </authorList>
    </citation>
    <scope>NUCLEOTIDE SEQUENCE [LARGE SCALE GENOMIC DNA]</scope>
    <source>
        <strain evidence="10">CBS 11717</strain>
    </source>
</reference>
<dbReference type="GO" id="GO:0015791">
    <property type="term" value="P:polyol transmembrane transport"/>
    <property type="evidence" value="ECO:0007669"/>
    <property type="project" value="UniProtKB-ARBA"/>
</dbReference>
<evidence type="ECO:0000256" key="6">
    <source>
        <dbReference type="ARBA" id="ARBA00023136"/>
    </source>
</evidence>
<feature type="transmembrane region" description="Helical" evidence="8">
    <location>
        <begin position="245"/>
        <end position="267"/>
    </location>
</feature>
<feature type="transmembrane region" description="Helical" evidence="8">
    <location>
        <begin position="561"/>
        <end position="580"/>
    </location>
</feature>
<evidence type="ECO:0000256" key="8">
    <source>
        <dbReference type="SAM" id="Phobius"/>
    </source>
</evidence>
<dbReference type="SUPFAM" id="SSF103473">
    <property type="entry name" value="MFS general substrate transporter"/>
    <property type="match status" value="1"/>
</dbReference>
<evidence type="ECO:0000256" key="4">
    <source>
        <dbReference type="ARBA" id="ARBA00022692"/>
    </source>
</evidence>
<sequence>MSTDSLDKPAFQQRSRANSALGSGTGSDSEAVRSDDRAPHFSSGAVFVSKDEASDASLTEKTAEHVPDNVLAEYSEDQVMQMGRAFAHKYNLPNEGDIFARAAALARRPEHYDHMTFLSEEERLACYDEIHHPWRVPKKLIAIICASAMGAAVQGMDETVINGANLIYPKKLGLGSKSVKDDFLEGLVNGAPYLCCAGFSCWLTDPLNNWLGRKKVIFVTCAISAITCFLQAFGPTGVPGWHYLFSFRFLLGLGIGPKSATVSVYLAECSTKKLRGIVCMNWQTFTAFGIMWGYVFSLIFYRVRDSLSWRLMLASALIPAVLVLFQIPFCPESPRWLMGKGRYLDAYESTCAIRSHRILACRDLFYQHVLLMEEESLDKPYLTRLREVFSVRRNRNAMLVAFICAFMQQFCAINVIAYYSSAIFLESGFTEISALAASLGFGLVNFFFAIPAFFMIDRFGRRFLLLNTFPWMGVFLLLTGFAFWIPGHKAQLGVVSMGIYIFSAIYSFGCGVVPFVVAGEVFPLYVRAIGASLFTIILWGFNFILSLTWPRMLHALKPQGAFGFYAAWNFIGWFLVYFLMPETKQLTLEELDEVFDVPLRERVAYQFRQLWPDFQTYVLRRRDVLREPPLDRHHRLAIKNAEWDDKAVVEQVEDVN</sequence>
<comment type="similarity">
    <text evidence="2">Belongs to the major facilitator superfamily. Sugar transporter (TC 2.A.1.1) family.</text>
</comment>
<keyword evidence="3" id="KW-0813">Transport</keyword>